<feature type="domain" description="HTH cro/C1-type" evidence="2">
    <location>
        <begin position="19"/>
        <end position="72"/>
    </location>
</feature>
<dbReference type="InterPro" id="IPR010982">
    <property type="entry name" value="Lambda_DNA-bd_dom_sf"/>
</dbReference>
<evidence type="ECO:0000256" key="1">
    <source>
        <dbReference type="SAM" id="Coils"/>
    </source>
</evidence>
<dbReference type="GO" id="GO:0003677">
    <property type="term" value="F:DNA binding"/>
    <property type="evidence" value="ECO:0007669"/>
    <property type="project" value="InterPro"/>
</dbReference>
<evidence type="ECO:0000259" key="2">
    <source>
        <dbReference type="PROSITE" id="PS50943"/>
    </source>
</evidence>
<reference evidence="4" key="1">
    <citation type="submission" date="2017-06" db="EMBL/GenBank/DDBJ databases">
        <authorList>
            <person name="Varghese N."/>
            <person name="Submissions S."/>
        </authorList>
    </citation>
    <scope>NUCLEOTIDE SEQUENCE [LARGE SCALE GENOMIC DNA]</scope>
    <source>
        <strain evidence="4">NKM1</strain>
    </source>
</reference>
<evidence type="ECO:0000313" key="4">
    <source>
        <dbReference type="Proteomes" id="UP000198432"/>
    </source>
</evidence>
<dbReference type="Pfam" id="PF01381">
    <property type="entry name" value="HTH_3"/>
    <property type="match status" value="1"/>
</dbReference>
<organism evidence="3 4">
    <name type="scientific">Pontibacter ummariensis</name>
    <dbReference type="NCBI Taxonomy" id="1610492"/>
    <lineage>
        <taxon>Bacteria</taxon>
        <taxon>Pseudomonadati</taxon>
        <taxon>Bacteroidota</taxon>
        <taxon>Cytophagia</taxon>
        <taxon>Cytophagales</taxon>
        <taxon>Hymenobacteraceae</taxon>
        <taxon>Pontibacter</taxon>
    </lineage>
</organism>
<dbReference type="RefSeq" id="WP_089320467.1">
    <property type="nucleotide sequence ID" value="NZ_FZOQ01000017.1"/>
</dbReference>
<evidence type="ECO:0000313" key="3">
    <source>
        <dbReference type="EMBL" id="SNS91959.1"/>
    </source>
</evidence>
<keyword evidence="4" id="KW-1185">Reference proteome</keyword>
<name>A0A239IEJ2_9BACT</name>
<proteinExistence type="predicted"/>
<gene>
    <name evidence="3" type="ORF">SAMN06296052_11715</name>
</gene>
<dbReference type="Proteomes" id="UP000198432">
    <property type="component" value="Unassembled WGS sequence"/>
</dbReference>
<dbReference type="InterPro" id="IPR001387">
    <property type="entry name" value="Cro/C1-type_HTH"/>
</dbReference>
<sequence>MFTATDEKPKRTQHLGRKVQRVREIIGMKQTALADVTGMSQQNISKLEQSESMPEETLEKLAKGLGVTADFIKSFDEEKAVYNIQTNMTFNDQAANNGHQNYQATYNNNNNPLEKVAELFEKLLQSEREKVELLTNANKAIQDLVKQINELRGDKFNN</sequence>
<accession>A0A239IEJ2</accession>
<dbReference type="Gene3D" id="1.10.260.40">
    <property type="entry name" value="lambda repressor-like DNA-binding domains"/>
    <property type="match status" value="1"/>
</dbReference>
<dbReference type="SUPFAM" id="SSF47413">
    <property type="entry name" value="lambda repressor-like DNA-binding domains"/>
    <property type="match status" value="1"/>
</dbReference>
<dbReference type="SMART" id="SM00530">
    <property type="entry name" value="HTH_XRE"/>
    <property type="match status" value="1"/>
</dbReference>
<dbReference type="CDD" id="cd00093">
    <property type="entry name" value="HTH_XRE"/>
    <property type="match status" value="1"/>
</dbReference>
<protein>
    <submittedName>
        <fullName evidence="3">Transcriptional regulator, contains XRE-family HTH domain</fullName>
    </submittedName>
</protein>
<dbReference type="OrthoDB" id="674774at2"/>
<keyword evidence="1" id="KW-0175">Coiled coil</keyword>
<dbReference type="AlphaFoldDB" id="A0A239IEJ2"/>
<dbReference type="PROSITE" id="PS50943">
    <property type="entry name" value="HTH_CROC1"/>
    <property type="match status" value="1"/>
</dbReference>
<feature type="coiled-coil region" evidence="1">
    <location>
        <begin position="117"/>
        <end position="154"/>
    </location>
</feature>
<dbReference type="EMBL" id="FZOQ01000017">
    <property type="protein sequence ID" value="SNS91959.1"/>
    <property type="molecule type" value="Genomic_DNA"/>
</dbReference>